<name>A0A246KZ07_9GAMM</name>
<protein>
    <recommendedName>
        <fullName evidence="4">Holin</fullName>
    </recommendedName>
</protein>
<comment type="caution">
    <text evidence="2">The sequence shown here is derived from an EMBL/GenBank/DDBJ whole genome shotgun (WGS) entry which is preliminary data.</text>
</comment>
<reference evidence="2 3" key="1">
    <citation type="submission" date="2017-06" db="EMBL/GenBank/DDBJ databases">
        <authorList>
            <person name="Kim H.J."/>
            <person name="Triplett B.A."/>
        </authorList>
    </citation>
    <scope>NUCLEOTIDE SEQUENCE [LARGE SCALE GENOMIC DNA]</scope>
    <source>
        <strain evidence="2 3">S18795</strain>
    </source>
</reference>
<evidence type="ECO:0008006" key="4">
    <source>
        <dbReference type="Google" id="ProtNLM"/>
    </source>
</evidence>
<keyword evidence="1" id="KW-0472">Membrane</keyword>
<proteinExistence type="predicted"/>
<evidence type="ECO:0000256" key="1">
    <source>
        <dbReference type="SAM" id="Phobius"/>
    </source>
</evidence>
<evidence type="ECO:0000313" key="2">
    <source>
        <dbReference type="EMBL" id="OWR33639.1"/>
    </source>
</evidence>
<feature type="transmembrane region" description="Helical" evidence="1">
    <location>
        <begin position="6"/>
        <end position="24"/>
    </location>
</feature>
<accession>A0A246KZ07</accession>
<gene>
    <name evidence="2" type="ORF">CEE55_10865</name>
</gene>
<dbReference type="InterPro" id="IPR007633">
    <property type="entry name" value="Phage_P2_Holin"/>
</dbReference>
<dbReference type="AlphaFoldDB" id="A0A246KZ07"/>
<dbReference type="EMBL" id="NIXP01000075">
    <property type="protein sequence ID" value="OWR33639.1"/>
    <property type="molecule type" value="Genomic_DNA"/>
</dbReference>
<feature type="transmembrane region" description="Helical" evidence="1">
    <location>
        <begin position="36"/>
        <end position="56"/>
    </location>
</feature>
<dbReference type="Pfam" id="PF04550">
    <property type="entry name" value="Phage_holin_3_2"/>
    <property type="match status" value="1"/>
</dbReference>
<evidence type="ECO:0000313" key="3">
    <source>
        <dbReference type="Proteomes" id="UP000197904"/>
    </source>
</evidence>
<organism evidence="2 3">
    <name type="scientific">Stenotrophomonas pavanii</name>
    <dbReference type="NCBI Taxonomy" id="487698"/>
    <lineage>
        <taxon>Bacteria</taxon>
        <taxon>Pseudomonadati</taxon>
        <taxon>Pseudomonadota</taxon>
        <taxon>Gammaproteobacteria</taxon>
        <taxon>Lysobacterales</taxon>
        <taxon>Lysobacteraceae</taxon>
        <taxon>Stenotrophomonas</taxon>
    </lineage>
</organism>
<dbReference type="Proteomes" id="UP000197904">
    <property type="component" value="Unassembled WGS sequence"/>
</dbReference>
<keyword evidence="1" id="KW-0812">Transmembrane</keyword>
<dbReference type="GO" id="GO:0044660">
    <property type="term" value="P:viral release via pore formation in host cell membrane"/>
    <property type="evidence" value="ECO:0007669"/>
    <property type="project" value="InterPro"/>
</dbReference>
<dbReference type="RefSeq" id="WP_005412393.1">
    <property type="nucleotide sequence ID" value="NZ_CP197388.1"/>
</dbReference>
<keyword evidence="1" id="KW-1133">Transmembrane helix</keyword>
<sequence length="89" mass="8968">MHDEVKLVGALAGVGLIVGIAKMLTSNDPITWKQALGRAILSGATGLAAGAIVIFIPGVSFVAQVALACILASLGTSALETVLNRVVNK</sequence>